<keyword evidence="2" id="KW-1133">Transmembrane helix</keyword>
<evidence type="ECO:0000313" key="3">
    <source>
        <dbReference type="EMBL" id="MFC5950316.1"/>
    </source>
</evidence>
<evidence type="ECO:0000256" key="2">
    <source>
        <dbReference type="SAM" id="Phobius"/>
    </source>
</evidence>
<feature type="region of interest" description="Disordered" evidence="1">
    <location>
        <begin position="248"/>
        <end position="274"/>
    </location>
</feature>
<organism evidence="3 4">
    <name type="scientific">Pseudonocardia lutea</name>
    <dbReference type="NCBI Taxonomy" id="2172015"/>
    <lineage>
        <taxon>Bacteria</taxon>
        <taxon>Bacillati</taxon>
        <taxon>Actinomycetota</taxon>
        <taxon>Actinomycetes</taxon>
        <taxon>Pseudonocardiales</taxon>
        <taxon>Pseudonocardiaceae</taxon>
        <taxon>Pseudonocardia</taxon>
    </lineage>
</organism>
<feature type="transmembrane region" description="Helical" evidence="2">
    <location>
        <begin position="107"/>
        <end position="127"/>
    </location>
</feature>
<sequence>MWWLVAATLVVAWLTHYVVVIQHEYAHSFMAWITGIKDDPIRIEWGGTGIHNIVTLGDIDEDVDYDKALAAGHTTAAALTAMAGVVIGNGVFYLVARQLLRRPGVAAPPWVLYFLFWYIVHSVGNFYDYVPLRTFAADGDVKNFALATGWSRWWIYGVAGYLTLWAIVDLYRKALPRTLGAAGFGRLWPARAIVLVLSTLTLFVLYALPALEQADPVSVFMGRTSLIVIPAVLIVTWRRNVVSELPLPPGRQTREQRAPAQNASSDAGHELTPG</sequence>
<feature type="transmembrane region" description="Helical" evidence="2">
    <location>
        <begin position="192"/>
        <end position="211"/>
    </location>
</feature>
<feature type="transmembrane region" description="Helical" evidence="2">
    <location>
        <begin position="76"/>
        <end position="95"/>
    </location>
</feature>
<comment type="caution">
    <text evidence="3">The sequence shown here is derived from an EMBL/GenBank/DDBJ whole genome shotgun (WGS) entry which is preliminary data.</text>
</comment>
<feature type="transmembrane region" description="Helical" evidence="2">
    <location>
        <begin position="217"/>
        <end position="237"/>
    </location>
</feature>
<evidence type="ECO:0000313" key="4">
    <source>
        <dbReference type="Proteomes" id="UP001596119"/>
    </source>
</evidence>
<proteinExistence type="predicted"/>
<reference evidence="4" key="1">
    <citation type="journal article" date="2019" name="Int. J. Syst. Evol. Microbiol.">
        <title>The Global Catalogue of Microorganisms (GCM) 10K type strain sequencing project: providing services to taxonomists for standard genome sequencing and annotation.</title>
        <authorList>
            <consortium name="The Broad Institute Genomics Platform"/>
            <consortium name="The Broad Institute Genome Sequencing Center for Infectious Disease"/>
            <person name="Wu L."/>
            <person name="Ma J."/>
        </authorList>
    </citation>
    <scope>NUCLEOTIDE SEQUENCE [LARGE SCALE GENOMIC DNA]</scope>
    <source>
        <strain evidence="4">CGMCC 4.7397</strain>
    </source>
</reference>
<keyword evidence="2" id="KW-0812">Transmembrane</keyword>
<evidence type="ECO:0008006" key="5">
    <source>
        <dbReference type="Google" id="ProtNLM"/>
    </source>
</evidence>
<gene>
    <name evidence="3" type="ORF">ACFQH9_18785</name>
</gene>
<evidence type="ECO:0000256" key="1">
    <source>
        <dbReference type="SAM" id="MobiDB-lite"/>
    </source>
</evidence>
<name>A0ABW1I9E4_9PSEU</name>
<dbReference type="EMBL" id="JBHSQK010000045">
    <property type="protein sequence ID" value="MFC5950316.1"/>
    <property type="molecule type" value="Genomic_DNA"/>
</dbReference>
<keyword evidence="4" id="KW-1185">Reference proteome</keyword>
<keyword evidence="2" id="KW-0472">Membrane</keyword>
<dbReference type="Proteomes" id="UP001596119">
    <property type="component" value="Unassembled WGS sequence"/>
</dbReference>
<protein>
    <recommendedName>
        <fullName evidence="5">Peptidase M50B-like protein</fullName>
    </recommendedName>
</protein>
<dbReference type="RefSeq" id="WP_379567452.1">
    <property type="nucleotide sequence ID" value="NZ_JBHSQK010000045.1"/>
</dbReference>
<feature type="transmembrane region" description="Helical" evidence="2">
    <location>
        <begin position="153"/>
        <end position="171"/>
    </location>
</feature>
<accession>A0ABW1I9E4</accession>